<evidence type="ECO:0000313" key="8">
    <source>
        <dbReference type="EMBL" id="GAA5533800.1"/>
    </source>
</evidence>
<protein>
    <submittedName>
        <fullName evidence="8">Very short patch repair protein</fullName>
    </submittedName>
</protein>
<dbReference type="Gene3D" id="3.40.960.10">
    <property type="entry name" value="VSR Endonuclease"/>
    <property type="match status" value="1"/>
</dbReference>
<evidence type="ECO:0000256" key="3">
    <source>
        <dbReference type="ARBA" id="ARBA00022763"/>
    </source>
</evidence>
<evidence type="ECO:0000259" key="7">
    <source>
        <dbReference type="Pfam" id="PF04480"/>
    </source>
</evidence>
<reference evidence="8 9" key="1">
    <citation type="submission" date="2024-02" db="EMBL/GenBank/DDBJ databases">
        <title>Deinococcus aluminii NBRC 112889.</title>
        <authorList>
            <person name="Ichikawa N."/>
            <person name="Katano-Makiyama Y."/>
            <person name="Hidaka K."/>
        </authorList>
    </citation>
    <scope>NUCLEOTIDE SEQUENCE [LARGE SCALE GENOMIC DNA]</scope>
    <source>
        <strain evidence="8 9">NBRC 112889</strain>
    </source>
</reference>
<keyword evidence="2" id="KW-0255">Endonuclease</keyword>
<keyword evidence="1" id="KW-0540">Nuclease</keyword>
<dbReference type="EMBL" id="BAABRV010000004">
    <property type="protein sequence ID" value="GAA5533800.1"/>
    <property type="molecule type" value="Genomic_DNA"/>
</dbReference>
<dbReference type="InterPro" id="IPR007569">
    <property type="entry name" value="DUF559"/>
</dbReference>
<comment type="caution">
    <text evidence="8">The sequence shown here is derived from an EMBL/GenBank/DDBJ whole genome shotgun (WGS) entry which is preliminary data.</text>
</comment>
<dbReference type="NCBIfam" id="TIGR00632">
    <property type="entry name" value="vsr"/>
    <property type="match status" value="1"/>
</dbReference>
<organism evidence="8 9">
    <name type="scientific">Deinococcus aluminii</name>
    <dbReference type="NCBI Taxonomy" id="1656885"/>
    <lineage>
        <taxon>Bacteria</taxon>
        <taxon>Thermotogati</taxon>
        <taxon>Deinococcota</taxon>
        <taxon>Deinococci</taxon>
        <taxon>Deinococcales</taxon>
        <taxon>Deinococcaceae</taxon>
        <taxon>Deinococcus</taxon>
    </lineage>
</organism>
<keyword evidence="5" id="KW-0234">DNA repair</keyword>
<keyword evidence="3" id="KW-0227">DNA damage</keyword>
<evidence type="ECO:0000256" key="1">
    <source>
        <dbReference type="ARBA" id="ARBA00022722"/>
    </source>
</evidence>
<dbReference type="Pfam" id="PF04480">
    <property type="entry name" value="DUF559"/>
    <property type="match status" value="1"/>
</dbReference>
<dbReference type="InterPro" id="IPR011335">
    <property type="entry name" value="Restrct_endonuc-II-like"/>
</dbReference>
<sequence length="139" mass="16539">MTPDQIRKRMANVRREDTDIELALRSALHRKGYRFRKNVKALPGSPDIVFPSKKLAVFVDGDFWHGWRFEERKSKLKPFWREKVERNIARDTQNAADLEALGWRVLRVWEHDVERRLDIVLELLERVLAGADIPIRKMH</sequence>
<proteinExistence type="inferred from homology"/>
<keyword evidence="9" id="KW-1185">Reference proteome</keyword>
<evidence type="ECO:0000256" key="4">
    <source>
        <dbReference type="ARBA" id="ARBA00022801"/>
    </source>
</evidence>
<keyword evidence="4" id="KW-0378">Hydrolase</keyword>
<dbReference type="Pfam" id="PF03852">
    <property type="entry name" value="Vsr"/>
    <property type="match status" value="1"/>
</dbReference>
<comment type="similarity">
    <text evidence="6">Belongs to the Vsr family.</text>
</comment>
<evidence type="ECO:0000256" key="2">
    <source>
        <dbReference type="ARBA" id="ARBA00022759"/>
    </source>
</evidence>
<evidence type="ECO:0000313" key="9">
    <source>
        <dbReference type="Proteomes" id="UP001404956"/>
    </source>
</evidence>
<dbReference type="CDD" id="cd00221">
    <property type="entry name" value="Vsr"/>
    <property type="match status" value="1"/>
</dbReference>
<dbReference type="SUPFAM" id="SSF52980">
    <property type="entry name" value="Restriction endonuclease-like"/>
    <property type="match status" value="1"/>
</dbReference>
<dbReference type="RefSeq" id="WP_345454506.1">
    <property type="nucleotide sequence ID" value="NZ_BAABRV010000004.1"/>
</dbReference>
<gene>
    <name evidence="8" type="primary">vsr</name>
    <name evidence="8" type="ORF">Dalu01_02208</name>
</gene>
<name>A0ABP9XGW3_9DEIO</name>
<evidence type="ECO:0000256" key="6">
    <source>
        <dbReference type="ARBA" id="ARBA00029466"/>
    </source>
</evidence>
<dbReference type="InterPro" id="IPR004603">
    <property type="entry name" value="DNA_mismatch_endonuc_vsr"/>
</dbReference>
<evidence type="ECO:0000256" key="5">
    <source>
        <dbReference type="ARBA" id="ARBA00023204"/>
    </source>
</evidence>
<accession>A0ABP9XGW3</accession>
<dbReference type="Proteomes" id="UP001404956">
    <property type="component" value="Unassembled WGS sequence"/>
</dbReference>
<feature type="domain" description="DUF559" evidence="7">
    <location>
        <begin position="87"/>
        <end position="127"/>
    </location>
</feature>